<dbReference type="RefSeq" id="WP_251945436.1">
    <property type="nucleotide sequence ID" value="NZ_JAMRYM010000034.1"/>
</dbReference>
<feature type="compositionally biased region" description="Basic and acidic residues" evidence="1">
    <location>
        <begin position="88"/>
        <end position="102"/>
    </location>
</feature>
<accession>A0A9X2ISG9</accession>
<protein>
    <submittedName>
        <fullName evidence="2">Uncharacterized protein</fullName>
    </submittedName>
</protein>
<evidence type="ECO:0000313" key="3">
    <source>
        <dbReference type="Proteomes" id="UP001155240"/>
    </source>
</evidence>
<evidence type="ECO:0000256" key="1">
    <source>
        <dbReference type="SAM" id="MobiDB-lite"/>
    </source>
</evidence>
<feature type="region of interest" description="Disordered" evidence="1">
    <location>
        <begin position="78"/>
        <end position="108"/>
    </location>
</feature>
<comment type="caution">
    <text evidence="2">The sequence shown here is derived from an EMBL/GenBank/DDBJ whole genome shotgun (WGS) entry which is preliminary data.</text>
</comment>
<keyword evidence="3" id="KW-1185">Reference proteome</keyword>
<proteinExistence type="predicted"/>
<feature type="region of interest" description="Disordered" evidence="1">
    <location>
        <begin position="126"/>
        <end position="146"/>
    </location>
</feature>
<organism evidence="2 3">
    <name type="scientific">Rathayibacter rubneri</name>
    <dbReference type="NCBI Taxonomy" id="2950106"/>
    <lineage>
        <taxon>Bacteria</taxon>
        <taxon>Bacillati</taxon>
        <taxon>Actinomycetota</taxon>
        <taxon>Actinomycetes</taxon>
        <taxon>Micrococcales</taxon>
        <taxon>Microbacteriaceae</taxon>
        <taxon>Rathayibacter</taxon>
    </lineage>
</organism>
<evidence type="ECO:0000313" key="2">
    <source>
        <dbReference type="EMBL" id="MCM6762671.1"/>
    </source>
</evidence>
<sequence>MIARRHGTASDDEDADSGLEHVVRDRHDLLHLCGDGTAFAAPVIGPDGCGVATCSGLFAALRPFDDSAMIGRMIAFSAPCGRSPQDQQEERRRGALRRDPRRGQRRIGTVIQPPLVMSRLGAGAQWTRSPSKAGMSQVAGRQYFVP</sequence>
<gene>
    <name evidence="2" type="ORF">NB037_09615</name>
</gene>
<dbReference type="EMBL" id="JAMRYM010000034">
    <property type="protein sequence ID" value="MCM6762671.1"/>
    <property type="molecule type" value="Genomic_DNA"/>
</dbReference>
<dbReference type="AlphaFoldDB" id="A0A9X2ISG9"/>
<dbReference type="Proteomes" id="UP001155240">
    <property type="component" value="Unassembled WGS sequence"/>
</dbReference>
<reference evidence="2" key="1">
    <citation type="submission" date="2022-06" db="EMBL/GenBank/DDBJ databases">
        <title>Whole genome shotgun sequencing (WGS) of Rathayibacter sp. ZW T2_19, isolated from stored onions (Allium cepa).</title>
        <authorList>
            <person name="Stoll D.A."/>
            <person name="Huch M."/>
        </authorList>
    </citation>
    <scope>NUCLEOTIDE SEQUENCE</scope>
    <source>
        <strain evidence="2">ZW T2_19</strain>
    </source>
</reference>
<name>A0A9X2ISG9_9MICO</name>